<feature type="transmembrane region" description="Helical" evidence="1">
    <location>
        <begin position="148"/>
        <end position="170"/>
    </location>
</feature>
<accession>A0A6J7JQP8</accession>
<feature type="transmembrane region" description="Helical" evidence="1">
    <location>
        <begin position="13"/>
        <end position="35"/>
    </location>
</feature>
<evidence type="ECO:0000313" key="2">
    <source>
        <dbReference type="EMBL" id="CAB4945940.1"/>
    </source>
</evidence>
<feature type="transmembrane region" description="Helical" evidence="1">
    <location>
        <begin position="449"/>
        <end position="470"/>
    </location>
</feature>
<dbReference type="EMBL" id="CAFBNL010000013">
    <property type="protein sequence ID" value="CAB4945940.1"/>
    <property type="molecule type" value="Genomic_DNA"/>
</dbReference>
<protein>
    <submittedName>
        <fullName evidence="2">Unannotated protein</fullName>
    </submittedName>
</protein>
<feature type="transmembrane region" description="Helical" evidence="1">
    <location>
        <begin position="394"/>
        <end position="412"/>
    </location>
</feature>
<evidence type="ECO:0000256" key="1">
    <source>
        <dbReference type="SAM" id="Phobius"/>
    </source>
</evidence>
<feature type="transmembrane region" description="Helical" evidence="1">
    <location>
        <begin position="176"/>
        <end position="193"/>
    </location>
</feature>
<keyword evidence="1" id="KW-1133">Transmembrane helix</keyword>
<sequence length="716" mass="79325">MILTSSWSSNRRAYFRSCLIAAGLAGVFFVGILLLSGVNFRSTPYTTRFYGAQAQSFLDMRWDISLDVLGLEGFRNNGLWFMYYGPFPALLRLPLEILRPGLSSLLTQAAMFAAWALAMTATADLCWRIRCLVRDEEAPVTTLERWALGGFLFSVGAGSVLIFLASQAWIYHEAELWGTALAIASFDLILAYLMKPSRRLLILASVLATFSIGSRASVGLGPVAALGLLAVASMATPTQRLFGITTETRRRWLRAGAIGAACVIPLAIYSYTNWAKFGTFFVFPTDQQLMSKINPQRRYFLENSGGSYFGLQFIPTTLWTYLRPNGLGLRSLFPWVTFPGASRVFGGATFDAIEPTSSLTSSMPLLSFLAAFGFLGAWFRSWGGAHLEKLRAPLLGAIVSALAVLPFGYIAQRYLTDFFPLLILAGIAGLHIILRWSANSKTSIRKVQWGWRFLGAALLFSVVINVALAIDYHWTTPWVREDQVAPFVEAQYRVQKEIPGGTAPYVESGRHLPWPPLKRGTTFVVGDCDGVYWSQGIVPSLAWSPWMGLARTRSTGEYNFDVRFKEPSERTIEPLVVRGEPGRLQSLVVIVSSNKAQFGFVSEGHENLPHGPLSADGFFVSKQTRIKPGQNYRMRVVMDPENGRVVVFLDEKLVFNFFQLELTPRQATEFIFPTSKVAIGANPGKGAIAPKFLGEIKEVAVQRSQLCDLVDPKSKR</sequence>
<feature type="transmembrane region" description="Helical" evidence="1">
    <location>
        <begin position="200"/>
        <end position="218"/>
    </location>
</feature>
<reference evidence="2" key="1">
    <citation type="submission" date="2020-05" db="EMBL/GenBank/DDBJ databases">
        <authorList>
            <person name="Chiriac C."/>
            <person name="Salcher M."/>
            <person name="Ghai R."/>
            <person name="Kavagutti S V."/>
        </authorList>
    </citation>
    <scope>NUCLEOTIDE SEQUENCE</scope>
</reference>
<feature type="transmembrane region" description="Helical" evidence="1">
    <location>
        <begin position="105"/>
        <end position="127"/>
    </location>
</feature>
<feature type="transmembrane region" description="Helical" evidence="1">
    <location>
        <begin position="365"/>
        <end position="382"/>
    </location>
</feature>
<feature type="transmembrane region" description="Helical" evidence="1">
    <location>
        <begin position="255"/>
        <end position="272"/>
    </location>
</feature>
<keyword evidence="1" id="KW-0812">Transmembrane</keyword>
<dbReference type="AlphaFoldDB" id="A0A6J7JQP8"/>
<name>A0A6J7JQP8_9ZZZZ</name>
<feature type="transmembrane region" description="Helical" evidence="1">
    <location>
        <begin position="418"/>
        <end position="437"/>
    </location>
</feature>
<keyword evidence="1" id="KW-0472">Membrane</keyword>
<proteinExistence type="predicted"/>
<organism evidence="2">
    <name type="scientific">freshwater metagenome</name>
    <dbReference type="NCBI Taxonomy" id="449393"/>
    <lineage>
        <taxon>unclassified sequences</taxon>
        <taxon>metagenomes</taxon>
        <taxon>ecological metagenomes</taxon>
    </lineage>
</organism>
<gene>
    <name evidence="2" type="ORF">UFOPK3789_00373</name>
</gene>
<feature type="transmembrane region" description="Helical" evidence="1">
    <location>
        <begin position="224"/>
        <end position="243"/>
    </location>
</feature>